<dbReference type="Pfam" id="PF00394">
    <property type="entry name" value="Cu-oxidase"/>
    <property type="match status" value="1"/>
</dbReference>
<dbReference type="Pfam" id="PF07731">
    <property type="entry name" value="Cu-oxidase_2"/>
    <property type="match status" value="1"/>
</dbReference>
<evidence type="ECO:0000259" key="12">
    <source>
        <dbReference type="Pfam" id="PF07732"/>
    </source>
</evidence>
<evidence type="ECO:0000256" key="2">
    <source>
        <dbReference type="ARBA" id="ARBA00010609"/>
    </source>
</evidence>
<dbReference type="FunFam" id="2.60.40.420:FF:000024">
    <property type="entry name" value="FET5p Multicopper oxidase"/>
    <property type="match status" value="1"/>
</dbReference>
<evidence type="ECO:0000313" key="13">
    <source>
        <dbReference type="EMBL" id="AWT08580.1"/>
    </source>
</evidence>
<feature type="signal peptide" evidence="9">
    <location>
        <begin position="1"/>
        <end position="16"/>
    </location>
</feature>
<dbReference type="GO" id="GO:0004322">
    <property type="term" value="F:ferroxidase activity"/>
    <property type="evidence" value="ECO:0007669"/>
    <property type="project" value="TreeGrafter"/>
</dbReference>
<evidence type="ECO:0000256" key="4">
    <source>
        <dbReference type="ARBA" id="ARBA00022723"/>
    </source>
</evidence>
<dbReference type="PROSITE" id="PS00080">
    <property type="entry name" value="MULTICOPPER_OXIDASE2"/>
    <property type="match status" value="1"/>
</dbReference>
<keyword evidence="4" id="KW-0479">Metal-binding</keyword>
<protein>
    <submittedName>
        <fullName evidence="13">FET3</fullName>
    </submittedName>
</protein>
<dbReference type="FunFam" id="2.60.40.420:FF:000022">
    <property type="entry name" value="FET5p Multicopper oxidase"/>
    <property type="match status" value="1"/>
</dbReference>
<name>A0A2U9N5G9_PICKU</name>
<keyword evidence="3" id="KW-0813">Transport</keyword>
<dbReference type="InterPro" id="IPR044130">
    <property type="entry name" value="CuRO_2_Fet3-like"/>
</dbReference>
<dbReference type="GO" id="GO:0010106">
    <property type="term" value="P:cellular response to iron ion starvation"/>
    <property type="evidence" value="ECO:0007669"/>
    <property type="project" value="TreeGrafter"/>
</dbReference>
<dbReference type="PANTHER" id="PTHR11709:SF434">
    <property type="entry name" value="IRON TRANSPORT MULTICOPPER OXIDASE FET5-RELATED"/>
    <property type="match status" value="1"/>
</dbReference>
<dbReference type="InterPro" id="IPR002355">
    <property type="entry name" value="Cu_oxidase_Cu_BS"/>
</dbReference>
<evidence type="ECO:0000256" key="8">
    <source>
        <dbReference type="ARBA" id="ARBA00023180"/>
    </source>
</evidence>
<comment type="cofactor">
    <cofactor evidence="1">
        <name>Cu cation</name>
        <dbReference type="ChEBI" id="CHEBI:23378"/>
    </cofactor>
</comment>
<dbReference type="InterPro" id="IPR001117">
    <property type="entry name" value="Cu-oxidase_2nd"/>
</dbReference>
<dbReference type="InterPro" id="IPR011707">
    <property type="entry name" value="Cu-oxidase-like_N"/>
</dbReference>
<dbReference type="CDD" id="cd13899">
    <property type="entry name" value="CuRO_3_Fet3p"/>
    <property type="match status" value="1"/>
</dbReference>
<reference evidence="13" key="1">
    <citation type="submission" date="2017-07" db="EMBL/GenBank/DDBJ databases">
        <authorList>
            <person name="Sun Z.S."/>
            <person name="Albrecht U."/>
            <person name="Echele G."/>
            <person name="Lee C.C."/>
        </authorList>
    </citation>
    <scope>NUCLEOTIDE SEQUENCE</scope>
</reference>
<evidence type="ECO:0000256" key="5">
    <source>
        <dbReference type="ARBA" id="ARBA00022729"/>
    </source>
</evidence>
<feature type="domain" description="Plastocyanin-like" evidence="10">
    <location>
        <begin position="155"/>
        <end position="262"/>
    </location>
</feature>
<feature type="chain" id="PRO_5016009107" evidence="9">
    <location>
        <begin position="17"/>
        <end position="632"/>
    </location>
</feature>
<dbReference type="SUPFAM" id="SSF49503">
    <property type="entry name" value="Cupredoxins"/>
    <property type="match status" value="3"/>
</dbReference>
<dbReference type="PANTHER" id="PTHR11709">
    <property type="entry name" value="MULTI-COPPER OXIDASE"/>
    <property type="match status" value="1"/>
</dbReference>
<dbReference type="CDD" id="cd13851">
    <property type="entry name" value="CuRO_1_Fet3p"/>
    <property type="match status" value="1"/>
</dbReference>
<evidence type="ECO:0000256" key="9">
    <source>
        <dbReference type="SAM" id="SignalP"/>
    </source>
</evidence>
<evidence type="ECO:0000256" key="6">
    <source>
        <dbReference type="ARBA" id="ARBA00023002"/>
    </source>
</evidence>
<dbReference type="GO" id="GO:0033215">
    <property type="term" value="P:reductive iron assimilation"/>
    <property type="evidence" value="ECO:0007669"/>
    <property type="project" value="TreeGrafter"/>
</dbReference>
<dbReference type="Gene3D" id="2.60.40.420">
    <property type="entry name" value="Cupredoxins - blue copper proteins"/>
    <property type="match status" value="3"/>
</dbReference>
<dbReference type="VEuPathDB" id="FungiDB:C5L36_0B04090"/>
<evidence type="ECO:0000256" key="1">
    <source>
        <dbReference type="ARBA" id="ARBA00001935"/>
    </source>
</evidence>
<evidence type="ECO:0000256" key="7">
    <source>
        <dbReference type="ARBA" id="ARBA00023008"/>
    </source>
</evidence>
<dbReference type="InterPro" id="IPR011706">
    <property type="entry name" value="Cu-oxidase_C"/>
</dbReference>
<comment type="similarity">
    <text evidence="2">Belongs to the multicopper oxidase family.</text>
</comment>
<dbReference type="InterPro" id="IPR045087">
    <property type="entry name" value="Cu-oxidase_fam"/>
</dbReference>
<evidence type="ECO:0000259" key="10">
    <source>
        <dbReference type="Pfam" id="PF00394"/>
    </source>
</evidence>
<dbReference type="InterPro" id="IPR008972">
    <property type="entry name" value="Cupredoxin"/>
</dbReference>
<organism evidence="13">
    <name type="scientific">Pichia kudriavzevii</name>
    <name type="common">Yeast</name>
    <name type="synonym">Issatchenkia orientalis</name>
    <dbReference type="NCBI Taxonomy" id="4909"/>
    <lineage>
        <taxon>Eukaryota</taxon>
        <taxon>Fungi</taxon>
        <taxon>Dikarya</taxon>
        <taxon>Ascomycota</taxon>
        <taxon>Saccharomycotina</taxon>
        <taxon>Pichiomycetes</taxon>
        <taxon>Pichiales</taxon>
        <taxon>Pichiaceae</taxon>
        <taxon>Pichia</taxon>
    </lineage>
</organism>
<keyword evidence="6" id="KW-0560">Oxidoreductase</keyword>
<dbReference type="EMBL" id="MF580704">
    <property type="protein sequence ID" value="AWT08580.1"/>
    <property type="molecule type" value="Genomic_DNA"/>
</dbReference>
<dbReference type="GO" id="GO:0000329">
    <property type="term" value="C:fungal-type vacuole membrane"/>
    <property type="evidence" value="ECO:0007669"/>
    <property type="project" value="TreeGrafter"/>
</dbReference>
<accession>A0A2U9N5G9</accession>
<keyword evidence="3" id="KW-0410">Iron transport</keyword>
<proteinExistence type="inferred from homology"/>
<dbReference type="Pfam" id="PF07732">
    <property type="entry name" value="Cu-oxidase_3"/>
    <property type="match status" value="1"/>
</dbReference>
<keyword evidence="3" id="KW-0406">Ion transport</keyword>
<evidence type="ECO:0000256" key="3">
    <source>
        <dbReference type="ARBA" id="ARBA00022496"/>
    </source>
</evidence>
<dbReference type="AlphaFoldDB" id="A0A2U9N5G9"/>
<keyword evidence="3" id="KW-0408">Iron</keyword>
<dbReference type="GO" id="GO:0005507">
    <property type="term" value="F:copper ion binding"/>
    <property type="evidence" value="ECO:0007669"/>
    <property type="project" value="InterPro"/>
</dbReference>
<keyword evidence="8" id="KW-0325">Glycoprotein</keyword>
<dbReference type="PROSITE" id="PS00079">
    <property type="entry name" value="MULTICOPPER_OXIDASE1"/>
    <property type="match status" value="2"/>
</dbReference>
<feature type="domain" description="Plastocyanin-like" evidence="11">
    <location>
        <begin position="364"/>
        <end position="499"/>
    </location>
</feature>
<dbReference type="CDD" id="cd13877">
    <property type="entry name" value="CuRO_2_Fet3p_like"/>
    <property type="match status" value="1"/>
</dbReference>
<keyword evidence="7" id="KW-0186">Copper</keyword>
<sequence>MLVLWYLYLCFATAFASEVHEFYFNVEYVNANPDGVFERQVISFNGSWPLPTIEVSRGDRVKVHLTNSLEDTTTSLHFHGLKMKGKVHMDGPVGVTQCPISPGETMLYDFVVEQAGTYWYHSHSGAQYSDGMRGLLIVHDKELESLYEFDKELSWSISDWYHDSSSVLVKKQLTKYNPTGGEPVPQNILFNDSRNVTISIDYDTAYLIRIVNVGIMVSQYFSIPGYEFDIIEVDGVYTHPKTATMAYLAVGQRMSIILKTKSREDVSSNILIFTAMDEDMLDIVPDDLELNSYNYMSYDGALPEPKIPNWVTDRESFNPIDDMDLVPMKKKPLFEDPDHRIEVVLHMENLGDGISYAFFNNVTYVAPKVPTLLTALSAPENLVKDSRIYGSNTNSFILNHDEIVEIVVNNEDDGKHPMHLHGHQFQVVARSPELEEPSHYNPENQTFPPFPMMRDTVMVEGGGFLVLRFKANNPGVWFFHCHLDFHLEQGLALTLVEAPDLINITLPEDQLNICKTAGIPTKGNAAGNAEDFLNLEGENVQPKPLPDGFTAKGYFALFLCTAIALFGLKSIYDFGMHDILQTESEKIQIEKKVIEKYIDLLEQMKSNDTDEPFEVDQLLQKAINLNERFSKF</sequence>
<feature type="domain" description="Plastocyanin-like" evidence="12">
    <location>
        <begin position="26"/>
        <end position="142"/>
    </location>
</feature>
<evidence type="ECO:0000259" key="11">
    <source>
        <dbReference type="Pfam" id="PF07731"/>
    </source>
</evidence>
<dbReference type="InterPro" id="IPR033138">
    <property type="entry name" value="Cu_oxidase_CS"/>
</dbReference>
<keyword evidence="5 9" id="KW-0732">Signal</keyword>
<reference evidence="13" key="2">
    <citation type="journal article" date="2018" name="AMB Express">
        <title>Genomic and probiotic characterization of SJP-SNU strain of Pichia kudriavzevii.</title>
        <authorList>
            <person name="Hong S.M."/>
            <person name="Kwon H.J."/>
            <person name="Park S.J."/>
            <person name="Seong W.J."/>
            <person name="Kim I."/>
            <person name="Kim J.H."/>
        </authorList>
    </citation>
    <scope>NUCLEOTIDE SEQUENCE</scope>
</reference>